<dbReference type="PROSITE" id="PS00109">
    <property type="entry name" value="PROTEIN_KINASE_TYR"/>
    <property type="match status" value="1"/>
</dbReference>
<name>A0A9P0HLA4_NEZVI</name>
<dbReference type="SMART" id="SM00220">
    <property type="entry name" value="S_TKc"/>
    <property type="match status" value="1"/>
</dbReference>
<comment type="subcellular location">
    <subcellularLocation>
        <location evidence="1">Membrane</location>
        <topology evidence="1">Single-pass type I membrane protein</topology>
    </subcellularLocation>
</comment>
<dbReference type="EMBL" id="OV725082">
    <property type="protein sequence ID" value="CAH1404088.1"/>
    <property type="molecule type" value="Genomic_DNA"/>
</dbReference>
<evidence type="ECO:0000256" key="4">
    <source>
        <dbReference type="ARBA" id="ARBA00022692"/>
    </source>
</evidence>
<dbReference type="EC" id="2.7.10.1" evidence="2"/>
<dbReference type="FunFam" id="1.10.510.10:FF:000190">
    <property type="entry name" value="Proto-oncogene tyrosine-protein kinase receptor Ret"/>
    <property type="match status" value="1"/>
</dbReference>
<evidence type="ECO:0000256" key="5">
    <source>
        <dbReference type="ARBA" id="ARBA00022729"/>
    </source>
</evidence>
<comment type="catalytic activity">
    <reaction evidence="13">
        <text>L-tyrosyl-[protein] + ATP = O-phospho-L-tyrosyl-[protein] + ADP + H(+)</text>
        <dbReference type="Rhea" id="RHEA:10596"/>
        <dbReference type="Rhea" id="RHEA-COMP:10136"/>
        <dbReference type="Rhea" id="RHEA-COMP:20101"/>
        <dbReference type="ChEBI" id="CHEBI:15378"/>
        <dbReference type="ChEBI" id="CHEBI:30616"/>
        <dbReference type="ChEBI" id="CHEBI:46858"/>
        <dbReference type="ChEBI" id="CHEBI:61978"/>
        <dbReference type="ChEBI" id="CHEBI:456216"/>
        <dbReference type="EC" id="2.7.10.1"/>
    </reaction>
</comment>
<dbReference type="GO" id="GO:0004714">
    <property type="term" value="F:transmembrane receptor protein tyrosine kinase activity"/>
    <property type="evidence" value="ECO:0007669"/>
    <property type="project" value="UniProtKB-EC"/>
</dbReference>
<feature type="signal peptide" evidence="15">
    <location>
        <begin position="1"/>
        <end position="21"/>
    </location>
</feature>
<dbReference type="OrthoDB" id="3256376at2759"/>
<organism evidence="17 18">
    <name type="scientific">Nezara viridula</name>
    <name type="common">Southern green stink bug</name>
    <name type="synonym">Cimex viridulus</name>
    <dbReference type="NCBI Taxonomy" id="85310"/>
    <lineage>
        <taxon>Eukaryota</taxon>
        <taxon>Metazoa</taxon>
        <taxon>Ecdysozoa</taxon>
        <taxon>Arthropoda</taxon>
        <taxon>Hexapoda</taxon>
        <taxon>Insecta</taxon>
        <taxon>Pterygota</taxon>
        <taxon>Neoptera</taxon>
        <taxon>Paraneoptera</taxon>
        <taxon>Hemiptera</taxon>
        <taxon>Heteroptera</taxon>
        <taxon>Panheteroptera</taxon>
        <taxon>Pentatomomorpha</taxon>
        <taxon>Pentatomoidea</taxon>
        <taxon>Pentatomidae</taxon>
        <taxon>Pentatominae</taxon>
        <taxon>Nezara</taxon>
    </lineage>
</organism>
<evidence type="ECO:0000313" key="17">
    <source>
        <dbReference type="EMBL" id="CAH1404088.1"/>
    </source>
</evidence>
<evidence type="ECO:0000256" key="10">
    <source>
        <dbReference type="ARBA" id="ARBA00023136"/>
    </source>
</evidence>
<dbReference type="SMART" id="SM00219">
    <property type="entry name" value="TyrKc"/>
    <property type="match status" value="1"/>
</dbReference>
<protein>
    <recommendedName>
        <fullName evidence="2">receptor protein-tyrosine kinase</fullName>
        <ecNumber evidence="2">2.7.10.1</ecNumber>
    </recommendedName>
</protein>
<evidence type="ECO:0000256" key="6">
    <source>
        <dbReference type="ARBA" id="ARBA00022741"/>
    </source>
</evidence>
<evidence type="ECO:0000256" key="14">
    <source>
        <dbReference type="PROSITE-ProRule" id="PRU10141"/>
    </source>
</evidence>
<accession>A0A9P0HLA4</accession>
<dbReference type="Proteomes" id="UP001152798">
    <property type="component" value="Chromosome 6"/>
</dbReference>
<feature type="chain" id="PRO_5040107841" description="receptor protein-tyrosine kinase" evidence="15">
    <location>
        <begin position="22"/>
        <end position="400"/>
    </location>
</feature>
<dbReference type="FunFam" id="3.30.200.20:FF:000678">
    <property type="entry name" value="Tyrosine kinase receptor"/>
    <property type="match status" value="1"/>
</dbReference>
<dbReference type="CDD" id="cd00192">
    <property type="entry name" value="PTKc"/>
    <property type="match status" value="1"/>
</dbReference>
<evidence type="ECO:0000256" key="8">
    <source>
        <dbReference type="ARBA" id="ARBA00022840"/>
    </source>
</evidence>
<dbReference type="InterPro" id="IPR020635">
    <property type="entry name" value="Tyr_kinase_cat_dom"/>
</dbReference>
<keyword evidence="11" id="KW-0829">Tyrosine-protein kinase</keyword>
<feature type="binding site" evidence="14">
    <location>
        <position position="131"/>
    </location>
    <ligand>
        <name>ATP</name>
        <dbReference type="ChEBI" id="CHEBI:30616"/>
    </ligand>
</feature>
<evidence type="ECO:0000256" key="1">
    <source>
        <dbReference type="ARBA" id="ARBA00004479"/>
    </source>
</evidence>
<gene>
    <name evidence="17" type="ORF">NEZAVI_LOCUS12558</name>
</gene>
<reference evidence="17" key="1">
    <citation type="submission" date="2022-01" db="EMBL/GenBank/DDBJ databases">
        <authorList>
            <person name="King R."/>
        </authorList>
    </citation>
    <scope>NUCLEOTIDE SEQUENCE</scope>
</reference>
<evidence type="ECO:0000256" key="2">
    <source>
        <dbReference type="ARBA" id="ARBA00011902"/>
    </source>
</evidence>
<dbReference type="PANTHER" id="PTHR24416:SF621">
    <property type="entry name" value="TYROSINE KINASE RECEPTOR CAD96CA"/>
    <property type="match status" value="1"/>
</dbReference>
<dbReference type="InterPro" id="IPR001245">
    <property type="entry name" value="Ser-Thr/Tyr_kinase_cat_dom"/>
</dbReference>
<dbReference type="GO" id="GO:0005524">
    <property type="term" value="F:ATP binding"/>
    <property type="evidence" value="ECO:0007669"/>
    <property type="project" value="UniProtKB-UniRule"/>
</dbReference>
<feature type="domain" description="Protein kinase" evidence="16">
    <location>
        <begin position="97"/>
        <end position="372"/>
    </location>
</feature>
<keyword evidence="12" id="KW-0325">Glycoprotein</keyword>
<dbReference type="GO" id="GO:0005886">
    <property type="term" value="C:plasma membrane"/>
    <property type="evidence" value="ECO:0007669"/>
    <property type="project" value="TreeGrafter"/>
</dbReference>
<dbReference type="InterPro" id="IPR050122">
    <property type="entry name" value="RTK"/>
</dbReference>
<keyword evidence="10" id="KW-0472">Membrane</keyword>
<evidence type="ECO:0000313" key="18">
    <source>
        <dbReference type="Proteomes" id="UP001152798"/>
    </source>
</evidence>
<evidence type="ECO:0000256" key="11">
    <source>
        <dbReference type="ARBA" id="ARBA00023137"/>
    </source>
</evidence>
<dbReference type="GO" id="GO:0043235">
    <property type="term" value="C:receptor complex"/>
    <property type="evidence" value="ECO:0007669"/>
    <property type="project" value="TreeGrafter"/>
</dbReference>
<keyword evidence="4" id="KW-0812">Transmembrane</keyword>
<sequence length="400" mass="45711">MLCLALGVLAVIAFLFRRRICKNKKKPTKEDLKKKNSSGLVAGGEEPMMLHQWQSPRAFSNRYTAWDTQLSEAVPQQEAPGLPAKVQDRWEFPRHQIKVFSILGEGCFGQVWKCEATNLSGNEGPTIVAVKTLKENAGERERTDLLQELQVMKSLEPHPNVVRLLGCCTEKEPFFVIMEYVSLGKLQSFLRSSRAQRSYDNLHGKSGSLTSRQLTSFCYQVARGMEFLSSKGIIHRDLAARNILVSADHTCKVADFGFARDVVASHIYERKSEGRLPIRWMAPESLYDNVFSVKSDIWSFGVVMWEIVTLGSTPYPGLSAQEVMRQVKEGTRLEKPEHCRREVYNIMFYCWEPEAEQRPDFTQLVVLLEELLLTETDYIELQRFPDHSYYNIVSLSGEKV</sequence>
<dbReference type="PRINTS" id="PR00109">
    <property type="entry name" value="TYRKINASE"/>
</dbReference>
<dbReference type="Gene3D" id="3.30.200.20">
    <property type="entry name" value="Phosphorylase Kinase, domain 1"/>
    <property type="match status" value="1"/>
</dbReference>
<keyword evidence="5 15" id="KW-0732">Signal</keyword>
<keyword evidence="8 14" id="KW-0067">ATP-binding</keyword>
<proteinExistence type="predicted"/>
<keyword evidence="7" id="KW-0418">Kinase</keyword>
<keyword evidence="3" id="KW-0808">Transferase</keyword>
<evidence type="ECO:0000256" key="15">
    <source>
        <dbReference type="SAM" id="SignalP"/>
    </source>
</evidence>
<dbReference type="Pfam" id="PF07714">
    <property type="entry name" value="PK_Tyr_Ser-Thr"/>
    <property type="match status" value="1"/>
</dbReference>
<dbReference type="GO" id="GO:1902533">
    <property type="term" value="P:positive regulation of intracellular signal transduction"/>
    <property type="evidence" value="ECO:0007669"/>
    <property type="project" value="UniProtKB-ARBA"/>
</dbReference>
<dbReference type="InterPro" id="IPR000719">
    <property type="entry name" value="Prot_kinase_dom"/>
</dbReference>
<evidence type="ECO:0000259" key="16">
    <source>
        <dbReference type="PROSITE" id="PS50011"/>
    </source>
</evidence>
<evidence type="ECO:0000256" key="9">
    <source>
        <dbReference type="ARBA" id="ARBA00022989"/>
    </source>
</evidence>
<dbReference type="SUPFAM" id="SSF56112">
    <property type="entry name" value="Protein kinase-like (PK-like)"/>
    <property type="match status" value="1"/>
</dbReference>
<dbReference type="InterPro" id="IPR017441">
    <property type="entry name" value="Protein_kinase_ATP_BS"/>
</dbReference>
<dbReference type="PANTHER" id="PTHR24416">
    <property type="entry name" value="TYROSINE-PROTEIN KINASE RECEPTOR"/>
    <property type="match status" value="1"/>
</dbReference>
<keyword evidence="18" id="KW-1185">Reference proteome</keyword>
<evidence type="ECO:0000256" key="3">
    <source>
        <dbReference type="ARBA" id="ARBA00022679"/>
    </source>
</evidence>
<dbReference type="InterPro" id="IPR008266">
    <property type="entry name" value="Tyr_kinase_AS"/>
</dbReference>
<evidence type="ECO:0000256" key="7">
    <source>
        <dbReference type="ARBA" id="ARBA00022777"/>
    </source>
</evidence>
<dbReference type="GO" id="GO:0007169">
    <property type="term" value="P:cell surface receptor protein tyrosine kinase signaling pathway"/>
    <property type="evidence" value="ECO:0007669"/>
    <property type="project" value="TreeGrafter"/>
</dbReference>
<dbReference type="Gene3D" id="1.10.510.10">
    <property type="entry name" value="Transferase(Phosphotransferase) domain 1"/>
    <property type="match status" value="1"/>
</dbReference>
<dbReference type="AlphaFoldDB" id="A0A9P0HLA4"/>
<keyword evidence="9" id="KW-1133">Transmembrane helix</keyword>
<dbReference type="PROSITE" id="PS00107">
    <property type="entry name" value="PROTEIN_KINASE_ATP"/>
    <property type="match status" value="1"/>
</dbReference>
<keyword evidence="6 14" id="KW-0547">Nucleotide-binding</keyword>
<evidence type="ECO:0000256" key="13">
    <source>
        <dbReference type="ARBA" id="ARBA00051243"/>
    </source>
</evidence>
<dbReference type="InterPro" id="IPR011009">
    <property type="entry name" value="Kinase-like_dom_sf"/>
</dbReference>
<dbReference type="PROSITE" id="PS50011">
    <property type="entry name" value="PROTEIN_KINASE_DOM"/>
    <property type="match status" value="1"/>
</dbReference>
<evidence type="ECO:0000256" key="12">
    <source>
        <dbReference type="ARBA" id="ARBA00023180"/>
    </source>
</evidence>